<evidence type="ECO:0000313" key="4">
    <source>
        <dbReference type="Proteomes" id="UP000466514"/>
    </source>
</evidence>
<organism evidence="3 4">
    <name type="scientific">Mycolicibacterium psychrotolerans</name>
    <dbReference type="NCBI Taxonomy" id="216929"/>
    <lineage>
        <taxon>Bacteria</taxon>
        <taxon>Bacillati</taxon>
        <taxon>Actinomycetota</taxon>
        <taxon>Actinomycetes</taxon>
        <taxon>Mycobacteriales</taxon>
        <taxon>Mycobacteriaceae</taxon>
        <taxon>Mycolicibacterium</taxon>
    </lineage>
</organism>
<sequence length="82" mass="8357">MTALPPDPDPMDTPSEERAGGVPPGEISPQSAQTSASKNADLTAGRNLNPRTAVGVVAVVLFVAIFAAVAVVLVIQLWGAFS</sequence>
<protein>
    <submittedName>
        <fullName evidence="3">Uncharacterized protein</fullName>
    </submittedName>
</protein>
<proteinExistence type="predicted"/>
<evidence type="ECO:0000313" key="3">
    <source>
        <dbReference type="EMBL" id="BBX66642.1"/>
    </source>
</evidence>
<accession>A0A7I7M436</accession>
<evidence type="ECO:0000256" key="1">
    <source>
        <dbReference type="SAM" id="MobiDB-lite"/>
    </source>
</evidence>
<feature type="compositionally biased region" description="Polar residues" evidence="1">
    <location>
        <begin position="28"/>
        <end position="40"/>
    </location>
</feature>
<dbReference type="Proteomes" id="UP000466514">
    <property type="component" value="Chromosome"/>
</dbReference>
<name>A0A7I7M436_9MYCO</name>
<dbReference type="EMBL" id="AP022574">
    <property type="protein sequence ID" value="BBX66642.1"/>
    <property type="molecule type" value="Genomic_DNA"/>
</dbReference>
<keyword evidence="4" id="KW-1185">Reference proteome</keyword>
<keyword evidence="2" id="KW-1133">Transmembrane helix</keyword>
<feature type="region of interest" description="Disordered" evidence="1">
    <location>
        <begin position="1"/>
        <end position="45"/>
    </location>
</feature>
<dbReference type="AlphaFoldDB" id="A0A7I7M436"/>
<feature type="transmembrane region" description="Helical" evidence="2">
    <location>
        <begin position="53"/>
        <end position="78"/>
    </location>
</feature>
<dbReference type="RefSeq" id="WP_057151374.1">
    <property type="nucleotide sequence ID" value="NZ_AP022574.1"/>
</dbReference>
<keyword evidence="2" id="KW-0472">Membrane</keyword>
<keyword evidence="2" id="KW-0812">Transmembrane</keyword>
<dbReference type="InterPro" id="IPR045512">
    <property type="entry name" value="DUF6480"/>
</dbReference>
<gene>
    <name evidence="3" type="ORF">MPSYJ_01030</name>
</gene>
<reference evidence="3 4" key="1">
    <citation type="journal article" date="2019" name="Emerg. Microbes Infect.">
        <title>Comprehensive subspecies identification of 175 nontuberculous mycobacteria species based on 7547 genomic profiles.</title>
        <authorList>
            <person name="Matsumoto Y."/>
            <person name="Kinjo T."/>
            <person name="Motooka D."/>
            <person name="Nabeya D."/>
            <person name="Jung N."/>
            <person name="Uechi K."/>
            <person name="Horii T."/>
            <person name="Iida T."/>
            <person name="Fujita J."/>
            <person name="Nakamura S."/>
        </authorList>
    </citation>
    <scope>NUCLEOTIDE SEQUENCE [LARGE SCALE GENOMIC DNA]</scope>
    <source>
        <strain evidence="3 4">JCM 13323</strain>
    </source>
</reference>
<evidence type="ECO:0000256" key="2">
    <source>
        <dbReference type="SAM" id="Phobius"/>
    </source>
</evidence>
<dbReference type="KEGG" id="mpsc:MPSYJ_01030"/>
<dbReference type="Pfam" id="PF20088">
    <property type="entry name" value="DUF6480"/>
    <property type="match status" value="1"/>
</dbReference>